<dbReference type="Proteomes" id="UP001163882">
    <property type="component" value="Chromosome"/>
</dbReference>
<sequence length="81" mass="9191">MEETDTHLGPGKNAPDHIWAEQFVVGDRLDAAALSICSYHPANAAEHVAKAEWLLNNWWRDTQPEWHEVQALLHSMMEMAA</sequence>
<keyword evidence="2" id="KW-1185">Reference proteome</keyword>
<evidence type="ECO:0000313" key="2">
    <source>
        <dbReference type="Proteomes" id="UP001163882"/>
    </source>
</evidence>
<accession>A0ABY6INJ0</accession>
<protein>
    <submittedName>
        <fullName evidence="1">Uncharacterized protein</fullName>
    </submittedName>
</protein>
<evidence type="ECO:0000313" key="1">
    <source>
        <dbReference type="EMBL" id="UYQ70830.1"/>
    </source>
</evidence>
<name>A0ABY6INJ0_9HYPH</name>
<organism evidence="1 2">
    <name type="scientific">Pelagibacterium flavum</name>
    <dbReference type="NCBI Taxonomy" id="2984530"/>
    <lineage>
        <taxon>Bacteria</taxon>
        <taxon>Pseudomonadati</taxon>
        <taxon>Pseudomonadota</taxon>
        <taxon>Alphaproteobacteria</taxon>
        <taxon>Hyphomicrobiales</taxon>
        <taxon>Devosiaceae</taxon>
        <taxon>Pelagibacterium</taxon>
    </lineage>
</organism>
<reference evidence="1" key="1">
    <citation type="submission" date="2022-10" db="EMBL/GenBank/DDBJ databases">
        <title>YIM 151497 complete genome.</title>
        <authorList>
            <person name="Chen X."/>
        </authorList>
    </citation>
    <scope>NUCLEOTIDE SEQUENCE</scope>
    <source>
        <strain evidence="1">YIM 151497</strain>
    </source>
</reference>
<proteinExistence type="predicted"/>
<dbReference type="RefSeq" id="WP_264224517.1">
    <property type="nucleotide sequence ID" value="NZ_CP107716.1"/>
</dbReference>
<dbReference type="EMBL" id="CP107716">
    <property type="protein sequence ID" value="UYQ70830.1"/>
    <property type="molecule type" value="Genomic_DNA"/>
</dbReference>
<gene>
    <name evidence="1" type="ORF">OF122_12230</name>
</gene>